<evidence type="ECO:0000313" key="1">
    <source>
        <dbReference type="EMBL" id="CAG8438965.1"/>
    </source>
</evidence>
<organism evidence="1 2">
    <name type="scientific">Cetraspora pellucida</name>
    <dbReference type="NCBI Taxonomy" id="1433469"/>
    <lineage>
        <taxon>Eukaryota</taxon>
        <taxon>Fungi</taxon>
        <taxon>Fungi incertae sedis</taxon>
        <taxon>Mucoromycota</taxon>
        <taxon>Glomeromycotina</taxon>
        <taxon>Glomeromycetes</taxon>
        <taxon>Diversisporales</taxon>
        <taxon>Gigasporaceae</taxon>
        <taxon>Cetraspora</taxon>
    </lineage>
</organism>
<name>A0ACA9JVS8_9GLOM</name>
<accession>A0ACA9JVS8</accession>
<reference evidence="1" key="1">
    <citation type="submission" date="2021-06" db="EMBL/GenBank/DDBJ databases">
        <authorList>
            <person name="Kallberg Y."/>
            <person name="Tangrot J."/>
            <person name="Rosling A."/>
        </authorList>
    </citation>
    <scope>NUCLEOTIDE SEQUENCE</scope>
    <source>
        <strain evidence="1">28 12/20/2015</strain>
    </source>
</reference>
<dbReference type="EMBL" id="CAJVPW010000006">
    <property type="protein sequence ID" value="CAG8438965.1"/>
    <property type="molecule type" value="Genomic_DNA"/>
</dbReference>
<comment type="caution">
    <text evidence="1">The sequence shown here is derived from an EMBL/GenBank/DDBJ whole genome shotgun (WGS) entry which is preliminary data.</text>
</comment>
<proteinExistence type="predicted"/>
<dbReference type="Proteomes" id="UP000789366">
    <property type="component" value="Unassembled WGS sequence"/>
</dbReference>
<keyword evidence="2" id="KW-1185">Reference proteome</keyword>
<sequence length="347" mass="38965">MTNLMKPFDISSPPWEDMTKIIGLPVLSYNAHIALGGKNNSFIFMYSGVEKSLATFKFQVDKLLYIFDTNTKTWSIPTTANLPQKPRDAASFTSDGKGNIYLYGGYELNETSLTLTLENPPALNDAYVFNTISLSWTSLNPSLALLRRAKCSSVFLNDGRILYIGGESSYGEPYNMTSNVDSSDLIVEGRIEHSYILLSNGDIIVYGGWRPGPANGTAAQPTLVILETKSKFRWRKQNVTGKFLHLNRHSCHIVNDRYMFVAYGHTIEGTVTVSRNELYILDTTNYTWITRFGQNLSDETILSKNSNNSLIIGFLIFTSILAAVLAVILTTILVCQCYHKRRILRIY</sequence>
<protein>
    <submittedName>
        <fullName evidence="1">1671_t:CDS:1</fullName>
    </submittedName>
</protein>
<gene>
    <name evidence="1" type="ORF">SPELUC_LOCUS24</name>
</gene>
<evidence type="ECO:0000313" key="2">
    <source>
        <dbReference type="Proteomes" id="UP000789366"/>
    </source>
</evidence>